<sequence length="1242" mass="142380">MAEGVLPFVRGLDLTRNDFKLDFPKRVADMPNLRWLKLNKTGLDALPDELSHLMKLEHLSLKENSLASIHGDLSTLSHLRVINARQNQLKNSGIPGDIFGLEDLLTIDFSHNQLKEVPPELENAKALIVLSLSHNKISVISNQLFINLTDLIYLDLGNNLIESIPPQLRRLVNLQTLILNNNPLLHAQLRQLPSLTQLHTLHLRNTQRTVTNMPGKLESLVNLTDLDLSFNDLPRVPEPVYMIASLKRVNLSHNQITEVSTLIDTWTQLETLNLSRNQLTGLPAALCKLVALKRLFINGNNINFEGLPTGIGKLYNLEIFMAACNKLECIPEGLCRCLKLRKLTLHTNCLFTLPEGIHFLTNLEELDVRNNPELEMPPKPVPDELGSGPEFYNVDFTLQTQLRMATGAPPPPVSHKDSYARKLRMRGRRYHGQSEDLKGMVEDAEEKKVSGRNKKLGKRQSIDEPEKLLKGRKWNESLVKPNLDYHDFFNDTTGQEPGLTVWQIENFLPVSVDEMFYGKFYEGDCYIVLKTSFDDTDQLDWQIFYWIGKDASLDKKACSAIHAVNLRNFLGAESRTLREEQEDETEEFIELFENGISYVEGGTASGFYTVEDPVYPTRLFRILKTSKLQLEPVDVSTTSLDPTFSFVLDAELKIYIWSGERAKGTTKTKGRLFAEKLNKNDRKNKAEIIMCQTGDEPGEFWRLLGGRTSTPITEKPEYKENPPAPILYQVALGLGYLELPQVDTPGEKLTTKMLETKNVYILDCHSEIFVWIGRKSARLVRAAAMKLSQELYTMIDRPSFALQIRNLQGAESQMFKARFTGWDDVLAVDYTLSADYVAKASKQLGVTNITTKEAQAKLQKAAKVDLSALFTTRQQPIPNNEQEQFVEEWNEDLDGMECFVLEGRKFVRLPEDEIGHFYTGDCYVFLCRYWVPVEQPEEEDEEEEPIEQEEDFQCVVYFWQGRDANQMGWLTFTFSLQKKFEMLFGEKLEVVKTQQQQEAPRFLAHFKGKFIIHKGKRKEPIENNKPKFYHIRSSGGILAKRVIEIETSARHLNSEFCYILKVPFENYSEDGIIYVWIGSKVTESDADHAKELGNEIWDSGYTVQIVNEGEEPENFFWVGLGGRKEYDKSAEYIKYVRLFRCSNEKGYFSISEKCSDFCQDDLASDDVMILDTGHEVFVWMGPQSSDVERKMAIKSTQVYIQHLMQLDSSSPIRKLRCTFRGREPHQFTRCFHGWGDFHDPMK</sequence>
<keyword evidence="1" id="KW-0433">Leucine-rich repeat</keyword>
<dbReference type="InterPro" id="IPR007123">
    <property type="entry name" value="Gelsolin-like_dom"/>
</dbReference>
<dbReference type="SMART" id="SM00365">
    <property type="entry name" value="LRR_SD22"/>
    <property type="match status" value="5"/>
</dbReference>
<dbReference type="InterPro" id="IPR029006">
    <property type="entry name" value="ADF-H/Gelsolin-like_dom_sf"/>
</dbReference>
<gene>
    <name evidence="4" type="ORF">PLOB_00004655</name>
</gene>
<keyword evidence="2" id="KW-0677">Repeat</keyword>
<feature type="domain" description="Gelsolin-like" evidence="3">
    <location>
        <begin position="1041"/>
        <end position="1115"/>
    </location>
</feature>
<organism evidence="4 5">
    <name type="scientific">Porites lobata</name>
    <dbReference type="NCBI Taxonomy" id="104759"/>
    <lineage>
        <taxon>Eukaryota</taxon>
        <taxon>Metazoa</taxon>
        <taxon>Cnidaria</taxon>
        <taxon>Anthozoa</taxon>
        <taxon>Hexacorallia</taxon>
        <taxon>Scleractinia</taxon>
        <taxon>Fungiina</taxon>
        <taxon>Poritidae</taxon>
        <taxon>Porites</taxon>
    </lineage>
</organism>
<feature type="domain" description="Gelsolin-like" evidence="3">
    <location>
        <begin position="509"/>
        <end position="589"/>
    </location>
</feature>
<dbReference type="CDD" id="cd11280">
    <property type="entry name" value="gelsolin_like"/>
    <property type="match status" value="2"/>
</dbReference>
<dbReference type="Pfam" id="PF13855">
    <property type="entry name" value="LRR_8"/>
    <property type="match status" value="2"/>
</dbReference>
<reference evidence="4 5" key="1">
    <citation type="submission" date="2022-05" db="EMBL/GenBank/DDBJ databases">
        <authorList>
            <consortium name="Genoscope - CEA"/>
            <person name="William W."/>
        </authorList>
    </citation>
    <scope>NUCLEOTIDE SEQUENCE [LARGE SCALE GENOMIC DNA]</scope>
</reference>
<dbReference type="PANTHER" id="PTHR11977">
    <property type="entry name" value="VILLIN"/>
    <property type="match status" value="1"/>
</dbReference>
<dbReference type="InterPro" id="IPR032675">
    <property type="entry name" value="LRR_dom_sf"/>
</dbReference>
<dbReference type="Gene3D" id="3.80.10.10">
    <property type="entry name" value="Ribonuclease Inhibitor"/>
    <property type="match status" value="3"/>
</dbReference>
<dbReference type="CDD" id="cd11292">
    <property type="entry name" value="gelsolin_S3_like"/>
    <property type="match status" value="1"/>
</dbReference>
<dbReference type="InterPro" id="IPR003591">
    <property type="entry name" value="Leu-rich_rpt_typical-subtyp"/>
</dbReference>
<dbReference type="CDD" id="cd11290">
    <property type="entry name" value="gelsolin_S1_like"/>
    <property type="match status" value="1"/>
</dbReference>
<dbReference type="SMART" id="SM00369">
    <property type="entry name" value="LRR_TYP"/>
    <property type="match status" value="10"/>
</dbReference>
<keyword evidence="5" id="KW-1185">Reference proteome</keyword>
<dbReference type="Gene3D" id="3.40.20.10">
    <property type="entry name" value="Severin"/>
    <property type="match status" value="6"/>
</dbReference>
<evidence type="ECO:0000256" key="1">
    <source>
        <dbReference type="ARBA" id="ARBA00022614"/>
    </source>
</evidence>
<dbReference type="PRINTS" id="PR00597">
    <property type="entry name" value="GELSOLIN"/>
</dbReference>
<dbReference type="SMART" id="SM00262">
    <property type="entry name" value="GEL"/>
    <property type="match status" value="6"/>
</dbReference>
<proteinExistence type="predicted"/>
<dbReference type="CDD" id="cd11291">
    <property type="entry name" value="gelsolin_S6_like"/>
    <property type="match status" value="1"/>
</dbReference>
<comment type="caution">
    <text evidence="4">The sequence shown here is derived from an EMBL/GenBank/DDBJ whole genome shotgun (WGS) entry which is preliminary data.</text>
</comment>
<protein>
    <recommendedName>
        <fullName evidence="3">Gelsolin-like domain-containing protein</fullName>
    </recommendedName>
</protein>
<evidence type="ECO:0000313" key="5">
    <source>
        <dbReference type="Proteomes" id="UP001159405"/>
    </source>
</evidence>
<dbReference type="InterPro" id="IPR001611">
    <property type="entry name" value="Leu-rich_rpt"/>
</dbReference>
<evidence type="ECO:0000259" key="3">
    <source>
        <dbReference type="Pfam" id="PF00626"/>
    </source>
</evidence>
<dbReference type="CDD" id="cd11288">
    <property type="entry name" value="gelsolin_S5_like"/>
    <property type="match status" value="1"/>
</dbReference>
<feature type="domain" description="Gelsolin-like" evidence="3">
    <location>
        <begin position="744"/>
        <end position="815"/>
    </location>
</feature>
<dbReference type="SUPFAM" id="SSF52058">
    <property type="entry name" value="L domain-like"/>
    <property type="match status" value="2"/>
</dbReference>
<dbReference type="EMBL" id="CALNXK010000012">
    <property type="protein sequence ID" value="CAH3044342.1"/>
    <property type="molecule type" value="Genomic_DNA"/>
</dbReference>
<evidence type="ECO:0000256" key="2">
    <source>
        <dbReference type="ARBA" id="ARBA00022737"/>
    </source>
</evidence>
<accession>A0ABN8NAX3</accession>
<dbReference type="Pfam" id="PF00626">
    <property type="entry name" value="Gelsolin"/>
    <property type="match status" value="5"/>
</dbReference>
<dbReference type="PANTHER" id="PTHR11977:SF51">
    <property type="entry name" value="PROTEIN FLIGHTLESS-1 HOMOLOG"/>
    <property type="match status" value="1"/>
</dbReference>
<feature type="domain" description="Gelsolin-like" evidence="3">
    <location>
        <begin position="631"/>
        <end position="701"/>
    </location>
</feature>
<dbReference type="SUPFAM" id="SSF55753">
    <property type="entry name" value="Actin depolymerizing proteins"/>
    <property type="match status" value="6"/>
</dbReference>
<feature type="domain" description="Gelsolin-like" evidence="3">
    <location>
        <begin position="1151"/>
        <end position="1227"/>
    </location>
</feature>
<name>A0ABN8NAX3_9CNID</name>
<dbReference type="InterPro" id="IPR007122">
    <property type="entry name" value="Villin/Gelsolin"/>
</dbReference>
<evidence type="ECO:0000313" key="4">
    <source>
        <dbReference type="EMBL" id="CAH3044342.1"/>
    </source>
</evidence>
<dbReference type="Proteomes" id="UP001159405">
    <property type="component" value="Unassembled WGS sequence"/>
</dbReference>
<dbReference type="PROSITE" id="PS51450">
    <property type="entry name" value="LRR"/>
    <property type="match status" value="4"/>
</dbReference>